<feature type="compositionally biased region" description="Polar residues" evidence="1">
    <location>
        <begin position="70"/>
        <end position="82"/>
    </location>
</feature>
<accession>A0AAW1TJK5</accession>
<feature type="compositionally biased region" description="Low complexity" evidence="1">
    <location>
        <begin position="167"/>
        <end position="179"/>
    </location>
</feature>
<feature type="compositionally biased region" description="Low complexity" evidence="1">
    <location>
        <begin position="1"/>
        <end position="42"/>
    </location>
</feature>
<protein>
    <submittedName>
        <fullName evidence="2">Uncharacterized protein</fullName>
    </submittedName>
</protein>
<feature type="compositionally biased region" description="Basic and acidic residues" evidence="1">
    <location>
        <begin position="113"/>
        <end position="124"/>
    </location>
</feature>
<feature type="compositionally biased region" description="Polar residues" evidence="1">
    <location>
        <begin position="50"/>
        <end position="60"/>
    </location>
</feature>
<evidence type="ECO:0000313" key="2">
    <source>
        <dbReference type="EMBL" id="KAK9868426.1"/>
    </source>
</evidence>
<feature type="compositionally biased region" description="Low complexity" evidence="1">
    <location>
        <begin position="139"/>
        <end position="150"/>
    </location>
</feature>
<reference evidence="2 3" key="1">
    <citation type="journal article" date="2024" name="Nat. Commun.">
        <title>Phylogenomics reveals the evolutionary origins of lichenization in chlorophyte algae.</title>
        <authorList>
            <person name="Puginier C."/>
            <person name="Libourel C."/>
            <person name="Otte J."/>
            <person name="Skaloud P."/>
            <person name="Haon M."/>
            <person name="Grisel S."/>
            <person name="Petersen M."/>
            <person name="Berrin J.G."/>
            <person name="Delaux P.M."/>
            <person name="Dal Grande F."/>
            <person name="Keller J."/>
        </authorList>
    </citation>
    <scope>NUCLEOTIDE SEQUENCE [LARGE SCALE GENOMIC DNA]</scope>
    <source>
        <strain evidence="2 3">SAG 2523</strain>
    </source>
</reference>
<evidence type="ECO:0000313" key="3">
    <source>
        <dbReference type="Proteomes" id="UP001485043"/>
    </source>
</evidence>
<dbReference type="EMBL" id="JALJOV010000029">
    <property type="protein sequence ID" value="KAK9868426.1"/>
    <property type="molecule type" value="Genomic_DNA"/>
</dbReference>
<proteinExistence type="predicted"/>
<keyword evidence="3" id="KW-1185">Reference proteome</keyword>
<evidence type="ECO:0000256" key="1">
    <source>
        <dbReference type="SAM" id="MobiDB-lite"/>
    </source>
</evidence>
<name>A0AAW1TJK5_9CHLO</name>
<feature type="region of interest" description="Disordered" evidence="1">
    <location>
        <begin position="1"/>
        <end position="179"/>
    </location>
</feature>
<sequence length="179" mass="18719">MHSKQPPSASRMAAASTATAATPFAQPAAQAVQPSRSSFSRSTRSHDSNRSSASGSQHGDQTALPPRRASASSQDGGNTPSATWPGLKSRRNSHNGSISTPISEYGDSSVHGPDGRRPSLDKKSSHSLPPEALLGVAGSPPKKSVRKSSSWRAFTETLGNFRKSSSHRSLASQASNDSR</sequence>
<comment type="caution">
    <text evidence="2">The sequence shown here is derived from an EMBL/GenBank/DDBJ whole genome shotgun (WGS) entry which is preliminary data.</text>
</comment>
<dbReference type="Proteomes" id="UP001485043">
    <property type="component" value="Unassembled WGS sequence"/>
</dbReference>
<dbReference type="AlphaFoldDB" id="A0AAW1TJK5"/>
<organism evidence="2 3">
    <name type="scientific">Apatococcus fuscideae</name>
    <dbReference type="NCBI Taxonomy" id="2026836"/>
    <lineage>
        <taxon>Eukaryota</taxon>
        <taxon>Viridiplantae</taxon>
        <taxon>Chlorophyta</taxon>
        <taxon>core chlorophytes</taxon>
        <taxon>Trebouxiophyceae</taxon>
        <taxon>Chlorellales</taxon>
        <taxon>Chlorellaceae</taxon>
        <taxon>Apatococcus</taxon>
    </lineage>
</organism>
<gene>
    <name evidence="2" type="ORF">WJX84_000749</name>
</gene>